<dbReference type="AlphaFoldDB" id="A0A4R1NAE6"/>
<reference evidence="5 6" key="1">
    <citation type="submission" date="2019-03" db="EMBL/GenBank/DDBJ databases">
        <title>Genomic Encyclopedia of Archaeal and Bacterial Type Strains, Phase II (KMG-II): from individual species to whole genera.</title>
        <authorList>
            <person name="Goeker M."/>
        </authorList>
    </citation>
    <scope>NUCLEOTIDE SEQUENCE [LARGE SCALE GENOMIC DNA]</scope>
    <source>
        <strain evidence="5 6">DSM 26433</strain>
    </source>
</reference>
<dbReference type="SMART" id="SM00345">
    <property type="entry name" value="HTH_GNTR"/>
    <property type="match status" value="1"/>
</dbReference>
<name>A0A4R1NAE6_9RHOB</name>
<keyword evidence="2" id="KW-0238">DNA-binding</keyword>
<dbReference type="Pfam" id="PF07729">
    <property type="entry name" value="FCD"/>
    <property type="match status" value="1"/>
</dbReference>
<dbReference type="InterPro" id="IPR036390">
    <property type="entry name" value="WH_DNA-bd_sf"/>
</dbReference>
<dbReference type="EMBL" id="SMGR01000003">
    <property type="protein sequence ID" value="TCL00792.1"/>
    <property type="molecule type" value="Genomic_DNA"/>
</dbReference>
<evidence type="ECO:0000256" key="3">
    <source>
        <dbReference type="ARBA" id="ARBA00023163"/>
    </source>
</evidence>
<keyword evidence="3" id="KW-0804">Transcription</keyword>
<evidence type="ECO:0000313" key="5">
    <source>
        <dbReference type="EMBL" id="TCL00792.1"/>
    </source>
</evidence>
<keyword evidence="6" id="KW-1185">Reference proteome</keyword>
<dbReference type="InterPro" id="IPR008920">
    <property type="entry name" value="TF_FadR/GntR_C"/>
</dbReference>
<dbReference type="PANTHER" id="PTHR43537">
    <property type="entry name" value="TRANSCRIPTIONAL REGULATOR, GNTR FAMILY"/>
    <property type="match status" value="1"/>
</dbReference>
<dbReference type="SUPFAM" id="SSF48008">
    <property type="entry name" value="GntR ligand-binding domain-like"/>
    <property type="match status" value="1"/>
</dbReference>
<keyword evidence="1" id="KW-0805">Transcription regulation</keyword>
<dbReference type="SUPFAM" id="SSF46785">
    <property type="entry name" value="Winged helix' DNA-binding domain"/>
    <property type="match status" value="1"/>
</dbReference>
<comment type="caution">
    <text evidence="5">The sequence shown here is derived from an EMBL/GenBank/DDBJ whole genome shotgun (WGS) entry which is preliminary data.</text>
</comment>
<dbReference type="Proteomes" id="UP000295673">
    <property type="component" value="Unassembled WGS sequence"/>
</dbReference>
<dbReference type="Gene3D" id="1.20.120.530">
    <property type="entry name" value="GntR ligand-binding domain-like"/>
    <property type="match status" value="1"/>
</dbReference>
<evidence type="ECO:0000313" key="6">
    <source>
        <dbReference type="Proteomes" id="UP000295673"/>
    </source>
</evidence>
<sequence>MEPSRTKSLSDVELPELDVTRPAAEQIFAAVKVAILRMDLPPDCLVSENEVGQKIGASRTPVREAFTQLREDGLIVTRPSRGNFVSRLSEHRIREAQFIREGLELNNLKRLCHTGLTDQDQESLHAVLERQANCVAKSGDLEFQTHDDHFHEILASATGYERASTLLKREKTALDRLRILSLSDAHRKRDLLDQHRLILETVIAGNEKKACLLMQDHLRAVLSDLASLVAEHRSFFE</sequence>
<dbReference type="InterPro" id="IPR011711">
    <property type="entry name" value="GntR_C"/>
</dbReference>
<organism evidence="5 6">
    <name type="scientific">Shimia isoporae</name>
    <dbReference type="NCBI Taxonomy" id="647720"/>
    <lineage>
        <taxon>Bacteria</taxon>
        <taxon>Pseudomonadati</taxon>
        <taxon>Pseudomonadota</taxon>
        <taxon>Alphaproteobacteria</taxon>
        <taxon>Rhodobacterales</taxon>
        <taxon>Roseobacteraceae</taxon>
    </lineage>
</organism>
<feature type="domain" description="HTH gntR-type" evidence="4">
    <location>
        <begin position="21"/>
        <end position="88"/>
    </location>
</feature>
<dbReference type="InterPro" id="IPR036388">
    <property type="entry name" value="WH-like_DNA-bd_sf"/>
</dbReference>
<dbReference type="PROSITE" id="PS50949">
    <property type="entry name" value="HTH_GNTR"/>
    <property type="match status" value="1"/>
</dbReference>
<dbReference type="RefSeq" id="WP_165929224.1">
    <property type="nucleotide sequence ID" value="NZ_SMGR01000003.1"/>
</dbReference>
<evidence type="ECO:0000259" key="4">
    <source>
        <dbReference type="PROSITE" id="PS50949"/>
    </source>
</evidence>
<dbReference type="GO" id="GO:0003677">
    <property type="term" value="F:DNA binding"/>
    <property type="evidence" value="ECO:0007669"/>
    <property type="project" value="UniProtKB-KW"/>
</dbReference>
<dbReference type="PRINTS" id="PR00035">
    <property type="entry name" value="HTHGNTR"/>
</dbReference>
<dbReference type="SMART" id="SM00895">
    <property type="entry name" value="FCD"/>
    <property type="match status" value="1"/>
</dbReference>
<evidence type="ECO:0000256" key="1">
    <source>
        <dbReference type="ARBA" id="ARBA00023015"/>
    </source>
</evidence>
<proteinExistence type="predicted"/>
<accession>A0A4R1NAE6</accession>
<dbReference type="CDD" id="cd07377">
    <property type="entry name" value="WHTH_GntR"/>
    <property type="match status" value="1"/>
</dbReference>
<dbReference type="Gene3D" id="1.10.10.10">
    <property type="entry name" value="Winged helix-like DNA-binding domain superfamily/Winged helix DNA-binding domain"/>
    <property type="match status" value="1"/>
</dbReference>
<dbReference type="InterPro" id="IPR000524">
    <property type="entry name" value="Tscrpt_reg_HTH_GntR"/>
</dbReference>
<dbReference type="GO" id="GO:0003700">
    <property type="term" value="F:DNA-binding transcription factor activity"/>
    <property type="evidence" value="ECO:0007669"/>
    <property type="project" value="InterPro"/>
</dbReference>
<protein>
    <submittedName>
        <fullName evidence="5">GntR family transcriptional regulator</fullName>
    </submittedName>
</protein>
<dbReference type="PANTHER" id="PTHR43537:SF51">
    <property type="entry name" value="HTH-TYPE TRANSCRIPTIONAL REGULATOR LGOR-RELATED"/>
    <property type="match status" value="1"/>
</dbReference>
<gene>
    <name evidence="5" type="ORF">BXY66_3439</name>
</gene>
<evidence type="ECO:0000256" key="2">
    <source>
        <dbReference type="ARBA" id="ARBA00023125"/>
    </source>
</evidence>
<dbReference type="Pfam" id="PF00392">
    <property type="entry name" value="GntR"/>
    <property type="match status" value="1"/>
</dbReference>